<dbReference type="EMBL" id="KI687875">
    <property type="protein sequence ID" value="ETK79682.1"/>
    <property type="molecule type" value="Genomic_DNA"/>
</dbReference>
<feature type="region of interest" description="Disordered" evidence="2">
    <location>
        <begin position="349"/>
        <end position="494"/>
    </location>
</feature>
<name>W2G9J4_PHYNI</name>
<reference evidence="3" key="1">
    <citation type="submission" date="2013-11" db="EMBL/GenBank/DDBJ databases">
        <title>The Genome Sequence of Phytophthora parasitica CJ02B3.</title>
        <authorList>
            <consortium name="The Broad Institute Genomics Platform"/>
            <person name="Russ C."/>
            <person name="Tyler B."/>
            <person name="Panabieres F."/>
            <person name="Shan W."/>
            <person name="Tripathy S."/>
            <person name="Grunwald N."/>
            <person name="Machado M."/>
            <person name="Johnson C.S."/>
            <person name="Arredondo F."/>
            <person name="Hong C."/>
            <person name="Coffey M."/>
            <person name="Young S.K."/>
            <person name="Zeng Q."/>
            <person name="Gargeya S."/>
            <person name="Fitzgerald M."/>
            <person name="Abouelleil A."/>
            <person name="Alvarado L."/>
            <person name="Chapman S.B."/>
            <person name="Gainer-Dewar J."/>
            <person name="Goldberg J."/>
            <person name="Griggs A."/>
            <person name="Gujja S."/>
            <person name="Hansen M."/>
            <person name="Howarth C."/>
            <person name="Imamovic A."/>
            <person name="Ireland A."/>
            <person name="Larimer J."/>
            <person name="McCowan C."/>
            <person name="Murphy C."/>
            <person name="Pearson M."/>
            <person name="Poon T.W."/>
            <person name="Priest M."/>
            <person name="Roberts A."/>
            <person name="Saif S."/>
            <person name="Shea T."/>
            <person name="Sykes S."/>
            <person name="Wortman J."/>
            <person name="Nusbaum C."/>
            <person name="Birren B."/>
        </authorList>
    </citation>
    <scope>NUCLEOTIDE SEQUENCE [LARGE SCALE GENOMIC DNA]</scope>
    <source>
        <strain evidence="3">CJ02B3</strain>
    </source>
</reference>
<dbReference type="VEuPathDB" id="FungiDB:PPTG_18110"/>
<evidence type="ECO:0000256" key="2">
    <source>
        <dbReference type="SAM" id="MobiDB-lite"/>
    </source>
</evidence>
<feature type="compositionally biased region" description="Polar residues" evidence="2">
    <location>
        <begin position="363"/>
        <end position="380"/>
    </location>
</feature>
<proteinExistence type="predicted"/>
<keyword evidence="1" id="KW-0175">Coiled coil</keyword>
<evidence type="ECO:0000256" key="1">
    <source>
        <dbReference type="SAM" id="Coils"/>
    </source>
</evidence>
<protein>
    <submittedName>
        <fullName evidence="3">Uncharacterized protein</fullName>
    </submittedName>
</protein>
<feature type="coiled-coil region" evidence="1">
    <location>
        <begin position="223"/>
        <end position="264"/>
    </location>
</feature>
<dbReference type="AlphaFoldDB" id="W2G9J4"/>
<dbReference type="Proteomes" id="UP000053236">
    <property type="component" value="Unassembled WGS sequence"/>
</dbReference>
<gene>
    <name evidence="3" type="ORF">L915_14482</name>
</gene>
<accession>W2G9J4</accession>
<feature type="compositionally biased region" description="Low complexity" evidence="2">
    <location>
        <begin position="440"/>
        <end position="465"/>
    </location>
</feature>
<organism evidence="3">
    <name type="scientific">Phytophthora nicotianae</name>
    <name type="common">Potato buckeye rot agent</name>
    <name type="synonym">Phytophthora parasitica</name>
    <dbReference type="NCBI Taxonomy" id="4792"/>
    <lineage>
        <taxon>Eukaryota</taxon>
        <taxon>Sar</taxon>
        <taxon>Stramenopiles</taxon>
        <taxon>Oomycota</taxon>
        <taxon>Peronosporomycetes</taxon>
        <taxon>Peronosporales</taxon>
        <taxon>Peronosporaceae</taxon>
        <taxon>Phytophthora</taxon>
    </lineage>
</organism>
<sequence length="746" mass="82514">MSSDNGAFIELTSSPCSPPHSATRGGPAVVSTVELSDPSLGLAGVRASLSALQQSIDQVETLRELRSDHELTDAANAASPYVLFCQYKYDVVRYKLESTWTELAECMTTLQEAPLQRSSVHDRISILEAQLAIASSFGVIVPPDTARRIADLESQLARSQSDLQVARDRQSALVLELRESAMSHKAAQAEVVRLEAAIEHKTCRLRILRVNYERRLRVADTTIATHSTELNRLQDRVSTLDRDLQKASQRAQAAISQRDQARAERRIVSQRLEILSPGWKNGLIKSRSLRSRVRISNSRSPRFGRREIVWWSKQMNCLASSGERIMEVTDLRAEQDQAQERLFSIASLLPSAPSHKRARSESESPAQSARVSKAARSTSGHFPAGLLSQGPASKSPIEVLSAVAADQKSEGPASSPPFAGPPDHLPRSTRSTAKGGSGGASSSPVASDAGAHFDGGESSSGISGSTRVFDSDAAGSDSSPKLSRAIGRRASESTAYRSSPIGVDSCYRDRRSFRSHDIVPWSAQDIRQTSIVEMDAGLLFHHYAKPMEWLIPLRNPVPQPGEWRDDLVDESNVRDLIESAPLEILAAPMDPLTFKGRGWFRHMMRLYSSYEDEHLRAYWNSTHAFPVSIAKRRASRYLDAFYTDRKQRRSRARWKSFLQQVLICLLRGYCDLDLLLDPFFLHFLRPGEAGAWYPGIEDGANPADLLEALAITDAADRWRNHYRDVPEDHPALGIARLPGKFVSSSS</sequence>
<evidence type="ECO:0000313" key="3">
    <source>
        <dbReference type="EMBL" id="ETK79682.1"/>
    </source>
</evidence>